<keyword evidence="4" id="KW-1185">Reference proteome</keyword>
<evidence type="ECO:0000256" key="2">
    <source>
        <dbReference type="SAM" id="Phobius"/>
    </source>
</evidence>
<sequence>MQIRGKDDPNFADPAGSYGGSLVVRSLLWLAAATLALVVAWIFWAVLMVGGGLTTAVFCTLLVAPGAVFCLATRNARANRRARTREADASALTDDEKPSPLR</sequence>
<proteinExistence type="predicted"/>
<evidence type="ECO:0000313" key="3">
    <source>
        <dbReference type="EMBL" id="WLQ67821.1"/>
    </source>
</evidence>
<reference evidence="3 4" key="1">
    <citation type="submission" date="2023-03" db="EMBL/GenBank/DDBJ databases">
        <title>Isolation and description of six Streptomyces strains from soil environments, able to metabolize different microbial glucans.</title>
        <authorList>
            <person name="Widen T."/>
            <person name="Larsbrink J."/>
        </authorList>
    </citation>
    <scope>NUCLEOTIDE SEQUENCE [LARGE SCALE GENOMIC DNA]</scope>
    <source>
        <strain evidence="3 4">Alt3</strain>
    </source>
</reference>
<feature type="compositionally biased region" description="Basic and acidic residues" evidence="1">
    <location>
        <begin position="84"/>
        <end position="102"/>
    </location>
</feature>
<organism evidence="3 4">
    <name type="scientific">Streptomyces glycanivorans</name>
    <dbReference type="NCBI Taxonomy" id="3033808"/>
    <lineage>
        <taxon>Bacteria</taxon>
        <taxon>Bacillati</taxon>
        <taxon>Actinomycetota</taxon>
        <taxon>Actinomycetes</taxon>
        <taxon>Kitasatosporales</taxon>
        <taxon>Streptomycetaceae</taxon>
        <taxon>Streptomyces</taxon>
    </lineage>
</organism>
<evidence type="ECO:0008006" key="5">
    <source>
        <dbReference type="Google" id="ProtNLM"/>
    </source>
</evidence>
<keyword evidence="2" id="KW-0812">Transmembrane</keyword>
<keyword evidence="2" id="KW-1133">Transmembrane helix</keyword>
<evidence type="ECO:0000256" key="1">
    <source>
        <dbReference type="SAM" id="MobiDB-lite"/>
    </source>
</evidence>
<dbReference type="EMBL" id="CP120983">
    <property type="protein sequence ID" value="WLQ67821.1"/>
    <property type="molecule type" value="Genomic_DNA"/>
</dbReference>
<feature type="region of interest" description="Disordered" evidence="1">
    <location>
        <begin position="78"/>
        <end position="102"/>
    </location>
</feature>
<protein>
    <recommendedName>
        <fullName evidence="5">DUF4229 domain-containing protein</fullName>
    </recommendedName>
</protein>
<dbReference type="Proteomes" id="UP001224433">
    <property type="component" value="Chromosome"/>
</dbReference>
<evidence type="ECO:0000313" key="4">
    <source>
        <dbReference type="Proteomes" id="UP001224433"/>
    </source>
</evidence>
<feature type="transmembrane region" description="Helical" evidence="2">
    <location>
        <begin position="27"/>
        <end position="47"/>
    </location>
</feature>
<keyword evidence="2" id="KW-0472">Membrane</keyword>
<feature type="transmembrane region" description="Helical" evidence="2">
    <location>
        <begin position="53"/>
        <end position="73"/>
    </location>
</feature>
<accession>A0ABY9JJD0</accession>
<dbReference type="RefSeq" id="WP_147962410.1">
    <property type="nucleotide sequence ID" value="NZ_CP120983.1"/>
</dbReference>
<gene>
    <name evidence="3" type="ORF">P8A20_31555</name>
</gene>
<name>A0ABY9JJD0_9ACTN</name>